<dbReference type="PANTHER" id="PTHR37161:SF2">
    <property type="entry name" value="AT11648P-RELATED"/>
    <property type="match status" value="1"/>
</dbReference>
<accession>A0A195F4Q4</accession>
<evidence type="ECO:0000313" key="3">
    <source>
        <dbReference type="Proteomes" id="UP000078541"/>
    </source>
</evidence>
<reference evidence="2 3" key="1">
    <citation type="submission" date="2016-03" db="EMBL/GenBank/DDBJ databases">
        <title>Trachymyrmex septentrionalis WGS genome.</title>
        <authorList>
            <person name="Nygaard S."/>
            <person name="Hu H."/>
            <person name="Boomsma J."/>
            <person name="Zhang G."/>
        </authorList>
    </citation>
    <scope>NUCLEOTIDE SEQUENCE [LARGE SCALE GENOMIC DNA]</scope>
    <source>
        <strain evidence="2">Tsep2-gDNA-1</strain>
        <tissue evidence="2">Whole body</tissue>
    </source>
</reference>
<feature type="coiled-coil region" evidence="1">
    <location>
        <begin position="2"/>
        <end position="127"/>
    </location>
</feature>
<dbReference type="InterPro" id="IPR007999">
    <property type="entry name" value="DUF745"/>
</dbReference>
<gene>
    <name evidence="2" type="ORF">ALC56_10657</name>
</gene>
<name>A0A195F4Q4_9HYME</name>
<dbReference type="AlphaFoldDB" id="A0A195F4Q4"/>
<keyword evidence="1" id="KW-0175">Coiled coil</keyword>
<organism evidence="2 3">
    <name type="scientific">Trachymyrmex septentrionalis</name>
    <dbReference type="NCBI Taxonomy" id="34720"/>
    <lineage>
        <taxon>Eukaryota</taxon>
        <taxon>Metazoa</taxon>
        <taxon>Ecdysozoa</taxon>
        <taxon>Arthropoda</taxon>
        <taxon>Hexapoda</taxon>
        <taxon>Insecta</taxon>
        <taxon>Pterygota</taxon>
        <taxon>Neoptera</taxon>
        <taxon>Endopterygota</taxon>
        <taxon>Hymenoptera</taxon>
        <taxon>Apocrita</taxon>
        <taxon>Aculeata</taxon>
        <taxon>Formicoidea</taxon>
        <taxon>Formicidae</taxon>
        <taxon>Myrmicinae</taxon>
        <taxon>Trachymyrmex</taxon>
    </lineage>
</organism>
<sequence length="145" mass="15940">MVEQLREQVKEARLAIQKETSSLQQAQANVNVAVQAARQSQDQLRTLMNAVQTAKSNAVNAQAVANGAQRSLREKAELLEAAKRRVGDLSNQLQSARQDLMNINRAVAKANAAANEAKANAARNKRKLAHFRKMRAPRLRAETSS</sequence>
<keyword evidence="3" id="KW-1185">Reference proteome</keyword>
<dbReference type="EMBL" id="KQ981836">
    <property type="protein sequence ID" value="KYN35059.1"/>
    <property type="molecule type" value="Genomic_DNA"/>
</dbReference>
<evidence type="ECO:0008006" key="4">
    <source>
        <dbReference type="Google" id="ProtNLM"/>
    </source>
</evidence>
<evidence type="ECO:0000313" key="2">
    <source>
        <dbReference type="EMBL" id="KYN35059.1"/>
    </source>
</evidence>
<evidence type="ECO:0000256" key="1">
    <source>
        <dbReference type="SAM" id="Coils"/>
    </source>
</evidence>
<dbReference type="PANTHER" id="PTHR37161">
    <property type="entry name" value="HDC10475"/>
    <property type="match status" value="1"/>
</dbReference>
<dbReference type="Pfam" id="PF05335">
    <property type="entry name" value="DUF745"/>
    <property type="match status" value="1"/>
</dbReference>
<protein>
    <recommendedName>
        <fullName evidence="4">Laminin subunit gamma-1</fullName>
    </recommendedName>
</protein>
<dbReference type="Proteomes" id="UP000078541">
    <property type="component" value="Unassembled WGS sequence"/>
</dbReference>
<proteinExistence type="predicted"/>